<organism evidence="2 3">
    <name type="scientific">Araneus ventricosus</name>
    <name type="common">Orbweaver spider</name>
    <name type="synonym">Epeira ventricosa</name>
    <dbReference type="NCBI Taxonomy" id="182803"/>
    <lineage>
        <taxon>Eukaryota</taxon>
        <taxon>Metazoa</taxon>
        <taxon>Ecdysozoa</taxon>
        <taxon>Arthropoda</taxon>
        <taxon>Chelicerata</taxon>
        <taxon>Arachnida</taxon>
        <taxon>Araneae</taxon>
        <taxon>Araneomorphae</taxon>
        <taxon>Entelegynae</taxon>
        <taxon>Araneoidea</taxon>
        <taxon>Araneidae</taxon>
        <taxon>Araneus</taxon>
    </lineage>
</organism>
<evidence type="ECO:0000256" key="1">
    <source>
        <dbReference type="SAM" id="MobiDB-lite"/>
    </source>
</evidence>
<feature type="region of interest" description="Disordered" evidence="1">
    <location>
        <begin position="59"/>
        <end position="79"/>
    </location>
</feature>
<comment type="caution">
    <text evidence="2">The sequence shown here is derived from an EMBL/GenBank/DDBJ whole genome shotgun (WGS) entry which is preliminary data.</text>
</comment>
<dbReference type="EMBL" id="BGPR01000004">
    <property type="protein sequence ID" value="GBL73820.1"/>
    <property type="molecule type" value="Genomic_DNA"/>
</dbReference>
<evidence type="ECO:0000313" key="2">
    <source>
        <dbReference type="EMBL" id="GBL73820.1"/>
    </source>
</evidence>
<gene>
    <name evidence="2" type="ORF">AVEN_230785_1</name>
</gene>
<dbReference type="Proteomes" id="UP000499080">
    <property type="component" value="Unassembled WGS sequence"/>
</dbReference>
<proteinExistence type="predicted"/>
<name>A0A4Y2A2A6_ARAVE</name>
<sequence length="79" mass="8506">MNSLEKAVTLLEKITSEGQWETMLATLGSNVPLRRKAGVAVRVPPTSIARRSIGVARGSKRVVSGRPSNGYQVSKKKEA</sequence>
<protein>
    <submittedName>
        <fullName evidence="2">Uncharacterized protein</fullName>
    </submittedName>
</protein>
<dbReference type="AlphaFoldDB" id="A0A4Y2A2A6"/>
<dbReference type="OrthoDB" id="6436979at2759"/>
<accession>A0A4Y2A2A6</accession>
<keyword evidence="3" id="KW-1185">Reference proteome</keyword>
<evidence type="ECO:0000313" key="3">
    <source>
        <dbReference type="Proteomes" id="UP000499080"/>
    </source>
</evidence>
<reference evidence="2 3" key="1">
    <citation type="journal article" date="2019" name="Sci. Rep.">
        <title>Orb-weaving spider Araneus ventricosus genome elucidates the spidroin gene catalogue.</title>
        <authorList>
            <person name="Kono N."/>
            <person name="Nakamura H."/>
            <person name="Ohtoshi R."/>
            <person name="Moran D.A.P."/>
            <person name="Shinohara A."/>
            <person name="Yoshida Y."/>
            <person name="Fujiwara M."/>
            <person name="Mori M."/>
            <person name="Tomita M."/>
            <person name="Arakawa K."/>
        </authorList>
    </citation>
    <scope>NUCLEOTIDE SEQUENCE [LARGE SCALE GENOMIC DNA]</scope>
</reference>